<organism evidence="1 2">
    <name type="scientific">Candidatus Accumulibacter appositus</name>
    <dbReference type="NCBI Taxonomy" id="1454003"/>
    <lineage>
        <taxon>Bacteria</taxon>
        <taxon>Pseudomonadati</taxon>
        <taxon>Pseudomonadota</taxon>
        <taxon>Betaproteobacteria</taxon>
        <taxon>Candidatus Accumulibacter</taxon>
    </lineage>
</organism>
<dbReference type="SUPFAM" id="SSF53448">
    <property type="entry name" value="Nucleotide-diphospho-sugar transferases"/>
    <property type="match status" value="1"/>
</dbReference>
<name>A0A011NBT5_9PROT</name>
<dbReference type="InterPro" id="IPR029044">
    <property type="entry name" value="Nucleotide-diphossugar_trans"/>
</dbReference>
<evidence type="ECO:0000313" key="1">
    <source>
        <dbReference type="EMBL" id="EXI80118.1"/>
    </source>
</evidence>
<comment type="caution">
    <text evidence="1">The sequence shown here is derived from an EMBL/GenBank/DDBJ whole genome shotgun (WGS) entry which is preliminary data.</text>
</comment>
<reference evidence="1 2" key="1">
    <citation type="submission" date="2014-02" db="EMBL/GenBank/DDBJ databases">
        <title>Expanding our view of genomic diversity in Candidatus Accumulibacter clades.</title>
        <authorList>
            <person name="Skennerton C.T."/>
            <person name="Barr J.J."/>
            <person name="Slater F.R."/>
            <person name="Bond P.L."/>
            <person name="Tyson G.W."/>
        </authorList>
    </citation>
    <scope>NUCLEOTIDE SEQUENCE [LARGE SCALE GENOMIC DNA]</scope>
    <source>
        <strain evidence="2">BA-92</strain>
    </source>
</reference>
<dbReference type="EMBL" id="JEMX01000040">
    <property type="protein sequence ID" value="EXI80118.1"/>
    <property type="molecule type" value="Genomic_DNA"/>
</dbReference>
<evidence type="ECO:0000313" key="2">
    <source>
        <dbReference type="Proteomes" id="UP000021816"/>
    </source>
</evidence>
<dbReference type="STRING" id="1454003.AW10_01998"/>
<dbReference type="PATRIC" id="fig|1454003.3.peg.2047"/>
<protein>
    <submittedName>
        <fullName evidence="1">Capsular polysaccharide biosynthesis protein</fullName>
    </submittedName>
</protein>
<gene>
    <name evidence="1" type="ORF">AW10_01998</name>
</gene>
<dbReference type="AlphaFoldDB" id="A0A011NBT5"/>
<dbReference type="Proteomes" id="UP000021816">
    <property type="component" value="Unassembled WGS sequence"/>
</dbReference>
<accession>A0A011NBT5</accession>
<dbReference type="Gene3D" id="3.90.550.10">
    <property type="entry name" value="Spore Coat Polysaccharide Biosynthesis Protein SpsA, Chain A"/>
    <property type="match status" value="1"/>
</dbReference>
<proteinExistence type="predicted"/>
<sequence>MSDIHVFTSAAFNYIPKVRMLFQSLRRLHPEWRLHLALADELRPGVDLSQEPFDEVFAAADLEIPGWRGWAYCHTIVELATAIKPFMLARLLKLPGSSKVIYLDPDTVAFSRLDDIVEALDSANIVLTPHQTRPEQSLAAVMDNEICSLKHGIYNLGFFAVAATEVGHEFADWWSRRVYHFCRADIPNGLFTDQRWIDLVPAFFCGVAIMRSSRHNVATWNLTTREFSVSAAGEYLVDGEPLGFYHFTGFDSGAHCIMAAKNAGNNAAVHQLIDWYTKQTENLANDPLAKEAWAYGSYTNGVAISKAQRLVYRERTDLQAAFPDPFDADTYLQWWNKQGKREFPDLFNEEKRELAMAKLSSVLTPGFRGGEAGELGWEKVSGMLRQALSNPKATRILAQRGWEILKNEGVAGVKRRLL</sequence>